<reference evidence="6" key="1">
    <citation type="submission" date="2020-10" db="EMBL/GenBank/DDBJ databases">
        <title>Ca. Dormibacterota MAGs.</title>
        <authorList>
            <person name="Montgomery K."/>
        </authorList>
    </citation>
    <scope>NUCLEOTIDE SEQUENCE [LARGE SCALE GENOMIC DNA]</scope>
    <source>
        <strain evidence="6">SC8812_S17_10</strain>
    </source>
</reference>
<dbReference type="GO" id="GO:0004252">
    <property type="term" value="F:serine-type endopeptidase activity"/>
    <property type="evidence" value="ECO:0007669"/>
    <property type="project" value="InterPro"/>
</dbReference>
<dbReference type="InterPro" id="IPR050819">
    <property type="entry name" value="Tripeptidyl-peptidase_I"/>
</dbReference>
<dbReference type="PANTHER" id="PTHR14218">
    <property type="entry name" value="PROTEASE S8 TRIPEPTIDYL PEPTIDASE I CLN2"/>
    <property type="match status" value="1"/>
</dbReference>
<dbReference type="AlphaFoldDB" id="A0A934N9J3"/>
<dbReference type="EMBL" id="JAEKNR010000124">
    <property type="protein sequence ID" value="MBJ7598744.1"/>
    <property type="molecule type" value="Genomic_DNA"/>
</dbReference>
<proteinExistence type="predicted"/>
<sequence>MVSTAVYRRVLALLLTGTLLLFALALQAAPARAAAQGKLRPFVVNHKDLGGLQFPPDTNYCVQNLNRLCYQPAQLQKAYNLAPLYAQGYDGRGRTIVIVDAFGSPTIQNDLYVFDQTFHLPDPPSLKVISPAGAPPPFDPTNSDMVGWAQETTLDVEWSHVIAPGANILMVTTPVSETEGVQGFPEIVFSENYVINHNLGDVISQSFGATEATFPDRQSILNLRSAFVNALFHRVTVLGSSGDEGSTDLLPDTSCCYPTQVNSWPSSDPLVTSIGGTQLHLDEQGNRVAPDNAWDDPSSQFFPGDPTTYAATGGGPSHVFKRPLFQIGVKNVVGGARGTPDISMSGACNGAVDYYYTFANTARGPWHLVCGTSESSPLFAGIVAIADQVAGKRLGWLNPQLYLLGQLHTLGLGGAGIRDVTIGDNHNTFLDASNNLVTVPGFPATPGYDMASGWGSVDANRFCRELARLGDSSDRSSEASDAAAMH</sequence>
<dbReference type="PANTHER" id="PTHR14218:SF15">
    <property type="entry name" value="TRIPEPTIDYL-PEPTIDASE 1"/>
    <property type="match status" value="1"/>
</dbReference>
<evidence type="ECO:0000313" key="7">
    <source>
        <dbReference type="Proteomes" id="UP000612893"/>
    </source>
</evidence>
<comment type="caution">
    <text evidence="6">The sequence shown here is derived from an EMBL/GenBank/DDBJ whole genome shotgun (WGS) entry which is preliminary data.</text>
</comment>
<organism evidence="6 7">
    <name type="scientific">Candidatus Nephthysia bennettiae</name>
    <dbReference type="NCBI Taxonomy" id="3127016"/>
    <lineage>
        <taxon>Bacteria</taxon>
        <taxon>Bacillati</taxon>
        <taxon>Candidatus Dormiibacterota</taxon>
        <taxon>Candidatus Dormibacteria</taxon>
        <taxon>Candidatus Dormibacterales</taxon>
        <taxon>Candidatus Dormibacteraceae</taxon>
        <taxon>Candidatus Nephthysia</taxon>
    </lineage>
</organism>
<accession>A0A934N9J3</accession>
<feature type="domain" description="Peptidase S53" evidence="5">
    <location>
        <begin position="69"/>
        <end position="469"/>
    </location>
</feature>
<dbReference type="CDD" id="cd04056">
    <property type="entry name" value="Peptidases_S53"/>
    <property type="match status" value="1"/>
</dbReference>
<evidence type="ECO:0000256" key="2">
    <source>
        <dbReference type="ARBA" id="ARBA00022801"/>
    </source>
</evidence>
<dbReference type="Pfam" id="PF00082">
    <property type="entry name" value="Peptidase_S8"/>
    <property type="match status" value="1"/>
</dbReference>
<keyword evidence="1" id="KW-0645">Protease</keyword>
<evidence type="ECO:0000313" key="6">
    <source>
        <dbReference type="EMBL" id="MBJ7598744.1"/>
    </source>
</evidence>
<dbReference type="SUPFAM" id="SSF52743">
    <property type="entry name" value="Subtilisin-like"/>
    <property type="match status" value="1"/>
</dbReference>
<dbReference type="RefSeq" id="WP_338201950.1">
    <property type="nucleotide sequence ID" value="NZ_JAEKNR010000124.1"/>
</dbReference>
<feature type="signal peptide" evidence="4">
    <location>
        <begin position="1"/>
        <end position="28"/>
    </location>
</feature>
<keyword evidence="4" id="KW-0732">Signal</keyword>
<dbReference type="PROSITE" id="PS00138">
    <property type="entry name" value="SUBTILASE_SER"/>
    <property type="match status" value="1"/>
</dbReference>
<dbReference type="PROSITE" id="PS51695">
    <property type="entry name" value="SEDOLISIN"/>
    <property type="match status" value="1"/>
</dbReference>
<keyword evidence="2" id="KW-0378">Hydrolase</keyword>
<dbReference type="Proteomes" id="UP000612893">
    <property type="component" value="Unassembled WGS sequence"/>
</dbReference>
<feature type="chain" id="PRO_5037779942" evidence="4">
    <location>
        <begin position="29"/>
        <end position="486"/>
    </location>
</feature>
<dbReference type="InterPro" id="IPR023828">
    <property type="entry name" value="Peptidase_S8_Ser-AS"/>
</dbReference>
<gene>
    <name evidence="6" type="ORF">JF922_11760</name>
</gene>
<protein>
    <submittedName>
        <fullName evidence="6">S53 family peptidase</fullName>
    </submittedName>
</protein>
<dbReference type="GO" id="GO:0006508">
    <property type="term" value="P:proteolysis"/>
    <property type="evidence" value="ECO:0007669"/>
    <property type="project" value="UniProtKB-KW"/>
</dbReference>
<evidence type="ECO:0000256" key="3">
    <source>
        <dbReference type="ARBA" id="ARBA00022825"/>
    </source>
</evidence>
<evidence type="ECO:0000259" key="5">
    <source>
        <dbReference type="PROSITE" id="PS51695"/>
    </source>
</evidence>
<dbReference type="GO" id="GO:0008240">
    <property type="term" value="F:tripeptidyl-peptidase activity"/>
    <property type="evidence" value="ECO:0007669"/>
    <property type="project" value="TreeGrafter"/>
</dbReference>
<name>A0A934N9J3_9BACT</name>
<dbReference type="InterPro" id="IPR000209">
    <property type="entry name" value="Peptidase_S8/S53_dom"/>
</dbReference>
<dbReference type="Gene3D" id="3.40.50.200">
    <property type="entry name" value="Peptidase S8/S53 domain"/>
    <property type="match status" value="1"/>
</dbReference>
<keyword evidence="3" id="KW-0720">Serine protease</keyword>
<evidence type="ECO:0000256" key="4">
    <source>
        <dbReference type="SAM" id="SignalP"/>
    </source>
</evidence>
<dbReference type="InterPro" id="IPR030400">
    <property type="entry name" value="Sedolisin_dom"/>
</dbReference>
<evidence type="ECO:0000256" key="1">
    <source>
        <dbReference type="ARBA" id="ARBA00022670"/>
    </source>
</evidence>
<keyword evidence="7" id="KW-1185">Reference proteome</keyword>
<dbReference type="InterPro" id="IPR036852">
    <property type="entry name" value="Peptidase_S8/S53_dom_sf"/>
</dbReference>